<dbReference type="GO" id="GO:0000976">
    <property type="term" value="F:transcription cis-regulatory region binding"/>
    <property type="evidence" value="ECO:0007669"/>
    <property type="project" value="TreeGrafter"/>
</dbReference>
<dbReference type="PROSITE" id="PS50110">
    <property type="entry name" value="RESPONSE_REGULATORY"/>
    <property type="match status" value="1"/>
</dbReference>
<sequence length="229" mass="25678">MERVKVLLVEDESTLAMIIKNTLDAQGFDIMTASDGEDGLRHFAENKPQVVVADVMMPRMGGFEMVRRIREHDSTTPVLFLTARSSVEDVVKGFREGGDDYLRKPFGMQELIVRLQALIRRSAPMEKSPDNLIAIGKYTLDANTQKLVFEGHEENLSYREAQILRMLACSEGNVVETATILKALWGDDSFFNSRSLQVFITKLRHKLAGDSGISIINVRGIGYRLVKNG</sequence>
<reference evidence="11" key="1">
    <citation type="journal article" date="2011" name="Stand. Genomic Sci.">
        <title>Non-contiguous finished genome sequence of the opportunistic oral pathogen Prevotella multisaccharivorax type strain (PPPA20).</title>
        <authorList>
            <person name="Pati A."/>
            <person name="Gronow S."/>
            <person name="Lu M."/>
            <person name="Lapidus A."/>
            <person name="Nolan M."/>
            <person name="Lucas S."/>
            <person name="Hammon N."/>
            <person name="Deshpande S."/>
            <person name="Cheng J.F."/>
            <person name="Tapia R."/>
            <person name="Han C."/>
            <person name="Goodwin L."/>
            <person name="Pitluck S."/>
            <person name="Liolios K."/>
            <person name="Pagani I."/>
            <person name="Mavromatis K."/>
            <person name="Mikhailova N."/>
            <person name="Huntemann M."/>
            <person name="Chen A."/>
            <person name="Palaniappan K."/>
            <person name="Land M."/>
            <person name="Hauser L."/>
            <person name="Detter J.C."/>
            <person name="Brambilla E.M."/>
            <person name="Rohde M."/>
            <person name="Goker M."/>
            <person name="Woyke T."/>
            <person name="Bristow J."/>
            <person name="Eisen J.A."/>
            <person name="Markowitz V."/>
            <person name="Hugenholtz P."/>
            <person name="Kyrpides N.C."/>
            <person name="Klenk H.P."/>
            <person name="Ivanova N."/>
        </authorList>
    </citation>
    <scope>NUCLEOTIDE SEQUENCE [LARGE SCALE GENOMIC DNA]</scope>
    <source>
        <strain evidence="11">DSM 17128</strain>
    </source>
</reference>
<dbReference type="Pfam" id="PF00486">
    <property type="entry name" value="Trans_reg_C"/>
    <property type="match status" value="1"/>
</dbReference>
<dbReference type="Proteomes" id="UP000002772">
    <property type="component" value="Unassembled WGS sequence"/>
</dbReference>
<dbReference type="GO" id="GO:0005829">
    <property type="term" value="C:cytosol"/>
    <property type="evidence" value="ECO:0007669"/>
    <property type="project" value="TreeGrafter"/>
</dbReference>
<dbReference type="GO" id="GO:0032993">
    <property type="term" value="C:protein-DNA complex"/>
    <property type="evidence" value="ECO:0007669"/>
    <property type="project" value="TreeGrafter"/>
</dbReference>
<dbReference type="InterPro" id="IPR039420">
    <property type="entry name" value="WalR-like"/>
</dbReference>
<keyword evidence="5" id="KW-0804">Transcription</keyword>
<dbReference type="EMBL" id="GL945017">
    <property type="protein sequence ID" value="EGN57361.1"/>
    <property type="molecule type" value="Genomic_DNA"/>
</dbReference>
<dbReference type="GO" id="GO:0006355">
    <property type="term" value="P:regulation of DNA-templated transcription"/>
    <property type="evidence" value="ECO:0007669"/>
    <property type="project" value="InterPro"/>
</dbReference>
<evidence type="ECO:0000313" key="11">
    <source>
        <dbReference type="Proteomes" id="UP000002772"/>
    </source>
</evidence>
<dbReference type="FunFam" id="3.40.50.2300:FF:000001">
    <property type="entry name" value="DNA-binding response regulator PhoB"/>
    <property type="match status" value="1"/>
</dbReference>
<evidence type="ECO:0000256" key="5">
    <source>
        <dbReference type="ARBA" id="ARBA00023163"/>
    </source>
</evidence>
<organism evidence="10 11">
    <name type="scientific">Hallella multisaccharivorax DSM 17128</name>
    <dbReference type="NCBI Taxonomy" id="688246"/>
    <lineage>
        <taxon>Bacteria</taxon>
        <taxon>Pseudomonadati</taxon>
        <taxon>Bacteroidota</taxon>
        <taxon>Bacteroidia</taxon>
        <taxon>Bacteroidales</taxon>
        <taxon>Prevotellaceae</taxon>
        <taxon>Hallella</taxon>
    </lineage>
</organism>
<dbReference type="PANTHER" id="PTHR48111:SF40">
    <property type="entry name" value="PHOSPHATE REGULON TRANSCRIPTIONAL REGULATORY PROTEIN PHOB"/>
    <property type="match status" value="1"/>
</dbReference>
<dbReference type="PROSITE" id="PS51755">
    <property type="entry name" value="OMPR_PHOB"/>
    <property type="match status" value="1"/>
</dbReference>
<dbReference type="PANTHER" id="PTHR48111">
    <property type="entry name" value="REGULATOR OF RPOS"/>
    <property type="match status" value="1"/>
</dbReference>
<dbReference type="CDD" id="cd17574">
    <property type="entry name" value="REC_OmpR"/>
    <property type="match status" value="1"/>
</dbReference>
<dbReference type="Pfam" id="PF00072">
    <property type="entry name" value="Response_reg"/>
    <property type="match status" value="1"/>
</dbReference>
<protein>
    <submittedName>
        <fullName evidence="10">Two component transcriptional regulator, winged helix family</fullName>
    </submittedName>
</protein>
<keyword evidence="1 6" id="KW-0597">Phosphoprotein</keyword>
<evidence type="ECO:0000259" key="9">
    <source>
        <dbReference type="PROSITE" id="PS51755"/>
    </source>
</evidence>
<dbReference type="eggNOG" id="COG0745">
    <property type="taxonomic scope" value="Bacteria"/>
</dbReference>
<feature type="domain" description="Response regulatory" evidence="8">
    <location>
        <begin position="5"/>
        <end position="119"/>
    </location>
</feature>
<gene>
    <name evidence="10" type="ORF">Premu_1961</name>
</gene>
<dbReference type="Gene3D" id="1.10.10.10">
    <property type="entry name" value="Winged helix-like DNA-binding domain superfamily/Winged helix DNA-binding domain"/>
    <property type="match status" value="1"/>
</dbReference>
<dbReference type="RefSeq" id="WP_007574868.1">
    <property type="nucleotide sequence ID" value="NZ_BPTS01000002.1"/>
</dbReference>
<evidence type="ECO:0000256" key="6">
    <source>
        <dbReference type="PROSITE-ProRule" id="PRU00169"/>
    </source>
</evidence>
<keyword evidence="4 7" id="KW-0238">DNA-binding</keyword>
<dbReference type="InterPro" id="IPR001789">
    <property type="entry name" value="Sig_transdc_resp-reg_receiver"/>
</dbReference>
<dbReference type="STRING" id="688246.Premu_1961"/>
<accession>F8N745</accession>
<dbReference type="OrthoDB" id="9790442at2"/>
<evidence type="ECO:0000256" key="7">
    <source>
        <dbReference type="PROSITE-ProRule" id="PRU01091"/>
    </source>
</evidence>
<proteinExistence type="predicted"/>
<dbReference type="Gene3D" id="6.10.250.690">
    <property type="match status" value="1"/>
</dbReference>
<evidence type="ECO:0000256" key="1">
    <source>
        <dbReference type="ARBA" id="ARBA00022553"/>
    </source>
</evidence>
<dbReference type="InterPro" id="IPR001867">
    <property type="entry name" value="OmpR/PhoB-type_DNA-bd"/>
</dbReference>
<dbReference type="InterPro" id="IPR036388">
    <property type="entry name" value="WH-like_DNA-bd_sf"/>
</dbReference>
<dbReference type="SUPFAM" id="SSF52172">
    <property type="entry name" value="CheY-like"/>
    <property type="match status" value="1"/>
</dbReference>
<evidence type="ECO:0000256" key="3">
    <source>
        <dbReference type="ARBA" id="ARBA00023015"/>
    </source>
</evidence>
<evidence type="ECO:0000256" key="2">
    <source>
        <dbReference type="ARBA" id="ARBA00023012"/>
    </source>
</evidence>
<evidence type="ECO:0000259" key="8">
    <source>
        <dbReference type="PROSITE" id="PS50110"/>
    </source>
</evidence>
<dbReference type="AlphaFoldDB" id="F8N745"/>
<evidence type="ECO:0000256" key="4">
    <source>
        <dbReference type="ARBA" id="ARBA00023125"/>
    </source>
</evidence>
<feature type="modified residue" description="4-aspartylphosphate" evidence="6">
    <location>
        <position position="54"/>
    </location>
</feature>
<keyword evidence="11" id="KW-1185">Reference proteome</keyword>
<keyword evidence="3" id="KW-0805">Transcription regulation</keyword>
<dbReference type="HOGENOM" id="CLU_000445_30_1_10"/>
<dbReference type="SMART" id="SM00448">
    <property type="entry name" value="REC"/>
    <property type="match status" value="1"/>
</dbReference>
<feature type="domain" description="OmpR/PhoB-type" evidence="9">
    <location>
        <begin position="130"/>
        <end position="227"/>
    </location>
</feature>
<dbReference type="InterPro" id="IPR011006">
    <property type="entry name" value="CheY-like_superfamily"/>
</dbReference>
<dbReference type="GO" id="GO:0000156">
    <property type="term" value="F:phosphorelay response regulator activity"/>
    <property type="evidence" value="ECO:0007669"/>
    <property type="project" value="TreeGrafter"/>
</dbReference>
<evidence type="ECO:0000313" key="10">
    <source>
        <dbReference type="EMBL" id="EGN57361.1"/>
    </source>
</evidence>
<feature type="DNA-binding region" description="OmpR/PhoB-type" evidence="7">
    <location>
        <begin position="130"/>
        <end position="227"/>
    </location>
</feature>
<keyword evidence="2" id="KW-0902">Two-component regulatory system</keyword>
<name>F8N745_9BACT</name>
<dbReference type="CDD" id="cd00383">
    <property type="entry name" value="trans_reg_C"/>
    <property type="match status" value="1"/>
</dbReference>
<dbReference type="SMART" id="SM00862">
    <property type="entry name" value="Trans_reg_C"/>
    <property type="match status" value="1"/>
</dbReference>
<dbReference type="Gene3D" id="3.40.50.2300">
    <property type="match status" value="1"/>
</dbReference>